<dbReference type="RefSeq" id="WP_093965861.1">
    <property type="nucleotide sequence ID" value="NZ_FXYE01000001.1"/>
</dbReference>
<evidence type="ECO:0000313" key="2">
    <source>
        <dbReference type="EMBL" id="SMX31875.1"/>
    </source>
</evidence>
<keyword evidence="3" id="KW-1185">Reference proteome</keyword>
<sequence>MLGFIRLGVFGFLGLCVLYLMVAFYSRSVRREKLENQAAEQIAEGTLEVTGYEAFIENGMREYEGSLRRKLIVGVFIVPVVAVLVLIYVTNFT</sequence>
<evidence type="ECO:0000313" key="3">
    <source>
        <dbReference type="Proteomes" id="UP000202922"/>
    </source>
</evidence>
<accession>A0A238JN07</accession>
<feature type="transmembrane region" description="Helical" evidence="1">
    <location>
        <begin position="6"/>
        <end position="25"/>
    </location>
</feature>
<keyword evidence="1" id="KW-1133">Transmembrane helix</keyword>
<evidence type="ECO:0000256" key="1">
    <source>
        <dbReference type="SAM" id="Phobius"/>
    </source>
</evidence>
<protein>
    <submittedName>
        <fullName evidence="2">Uncharacterized protein</fullName>
    </submittedName>
</protein>
<organism evidence="2 3">
    <name type="scientific">Actibacterium lipolyticum</name>
    <dbReference type="NCBI Taxonomy" id="1524263"/>
    <lineage>
        <taxon>Bacteria</taxon>
        <taxon>Pseudomonadati</taxon>
        <taxon>Pseudomonadota</taxon>
        <taxon>Alphaproteobacteria</taxon>
        <taxon>Rhodobacterales</taxon>
        <taxon>Roseobacteraceae</taxon>
        <taxon>Actibacterium</taxon>
    </lineage>
</organism>
<gene>
    <name evidence="2" type="ORF">COL8621_00635</name>
</gene>
<proteinExistence type="predicted"/>
<keyword evidence="1" id="KW-0472">Membrane</keyword>
<dbReference type="AlphaFoldDB" id="A0A238JN07"/>
<feature type="transmembrane region" description="Helical" evidence="1">
    <location>
        <begin position="71"/>
        <end position="90"/>
    </location>
</feature>
<dbReference type="Proteomes" id="UP000202922">
    <property type="component" value="Unassembled WGS sequence"/>
</dbReference>
<dbReference type="EMBL" id="FXYE01000001">
    <property type="protein sequence ID" value="SMX31875.1"/>
    <property type="molecule type" value="Genomic_DNA"/>
</dbReference>
<dbReference type="OrthoDB" id="7632202at2"/>
<keyword evidence="1" id="KW-0812">Transmembrane</keyword>
<reference evidence="3" key="1">
    <citation type="submission" date="2017-05" db="EMBL/GenBank/DDBJ databases">
        <authorList>
            <person name="Rodrigo-Torres L."/>
            <person name="Arahal R. D."/>
            <person name="Lucena T."/>
        </authorList>
    </citation>
    <scope>NUCLEOTIDE SEQUENCE [LARGE SCALE GENOMIC DNA]</scope>
    <source>
        <strain evidence="3">CECT 8621</strain>
    </source>
</reference>
<name>A0A238JN07_9RHOB</name>